<dbReference type="PANTHER" id="PTHR18947:SF28">
    <property type="entry name" value="GIRDIN, ISOFORM A"/>
    <property type="match status" value="1"/>
</dbReference>
<evidence type="ECO:0000256" key="1">
    <source>
        <dbReference type="ARBA" id="ARBA00004496"/>
    </source>
</evidence>
<dbReference type="InterPro" id="IPR036872">
    <property type="entry name" value="CH_dom_sf"/>
</dbReference>
<organism evidence="7 8">
    <name type="scientific">Orchesella cincta</name>
    <name type="common">Springtail</name>
    <name type="synonym">Podura cincta</name>
    <dbReference type="NCBI Taxonomy" id="48709"/>
    <lineage>
        <taxon>Eukaryota</taxon>
        <taxon>Metazoa</taxon>
        <taxon>Ecdysozoa</taxon>
        <taxon>Arthropoda</taxon>
        <taxon>Hexapoda</taxon>
        <taxon>Collembola</taxon>
        <taxon>Entomobryomorpha</taxon>
        <taxon>Entomobryoidea</taxon>
        <taxon>Orchesellidae</taxon>
        <taxon>Orchesellinae</taxon>
        <taxon>Orchesella</taxon>
    </lineage>
</organism>
<evidence type="ECO:0000256" key="4">
    <source>
        <dbReference type="SAM" id="Coils"/>
    </source>
</evidence>
<name>A0A1D2N1S1_ORCCI</name>
<keyword evidence="8" id="KW-1185">Reference proteome</keyword>
<feature type="compositionally biased region" description="Polar residues" evidence="5">
    <location>
        <begin position="516"/>
        <end position="530"/>
    </location>
</feature>
<dbReference type="STRING" id="48709.A0A1D2N1S1"/>
<feature type="compositionally biased region" description="Polar residues" evidence="5">
    <location>
        <begin position="638"/>
        <end position="659"/>
    </location>
</feature>
<feature type="region of interest" description="Disordered" evidence="5">
    <location>
        <begin position="513"/>
        <end position="555"/>
    </location>
</feature>
<proteinExistence type="predicted"/>
<feature type="compositionally biased region" description="Low complexity" evidence="5">
    <location>
        <begin position="808"/>
        <end position="827"/>
    </location>
</feature>
<comment type="subcellular location">
    <subcellularLocation>
        <location evidence="1">Cytoplasm</location>
    </subcellularLocation>
</comment>
<evidence type="ECO:0000256" key="3">
    <source>
        <dbReference type="ARBA" id="ARBA00023054"/>
    </source>
</evidence>
<dbReference type="OMA" id="IQGTQKQ"/>
<keyword evidence="2" id="KW-0963">Cytoplasm</keyword>
<dbReference type="Proteomes" id="UP000094527">
    <property type="component" value="Unassembled WGS sequence"/>
</dbReference>
<accession>A0A1D2N1S1</accession>
<dbReference type="PANTHER" id="PTHR18947">
    <property type="entry name" value="HOOK PROTEINS"/>
    <property type="match status" value="1"/>
</dbReference>
<gene>
    <name evidence="7" type="ORF">Ocin01_07463</name>
</gene>
<feature type="region of interest" description="Disordered" evidence="5">
    <location>
        <begin position="808"/>
        <end position="846"/>
    </location>
</feature>
<dbReference type="EMBL" id="LJIJ01000293">
    <property type="protein sequence ID" value="ODM99219.1"/>
    <property type="molecule type" value="Genomic_DNA"/>
</dbReference>
<dbReference type="GO" id="GO:0005813">
    <property type="term" value="C:centrosome"/>
    <property type="evidence" value="ECO:0007669"/>
    <property type="project" value="TreeGrafter"/>
</dbReference>
<dbReference type="GO" id="GO:0030705">
    <property type="term" value="P:cytoskeleton-dependent intracellular transport"/>
    <property type="evidence" value="ECO:0007669"/>
    <property type="project" value="InterPro"/>
</dbReference>
<sequence>MGLKSIQEDTSLSGDIAPDSFQKKPLYVWLRSFAGRELDEDDSFANFVSSNALTYALEYIGIASESEQSSLHLSAIFDEESHHQSRSNKYPSHFESETKSRIQQLNRIFVELISYYDYHHGQIVAIKPPNTVHISSSCHLCGVREFEKFLFLIMGAAIQGTQKQETIKKIKRFPQEIQESLINCIKLIADSPELINIKSWQEFHSLDEEEQKKTYENLLAVIRRLLIERNESIQNQLLSDYYAGFMNCSQKRIYENKGYGSFSDTEKYSDDTRMSAALRQLREELQVKSELLQECREELEITKYQVRELESELTETQIKLRAYKKARDELDVLREGQEKNSRLESELHRLKNKLEEAEHVYERVEVLEVENRKLQLQHDMLVDQISFYSLDRPSLDLDCSIDAVPDVAVDLDRTLRDDDEDKFFESDEEEPSVKEKVPVVNNPPTMVIDVQTTPVAVQDSGDICSEDEVSEISPIVVPETSKMDDEPVSLSQEMNSLENHSAFQAELLNADDIDNSMESGPLTSTPVSSKVEQKSQEVQTPPLPTNTKRKKRSSLLNVKKAKKPIFILPGQKIVPGEALEEASPAIKVFKIYNVRHSPRRRSSGKPKKFKTPSGRQLNDKQVVPNLDIGNEADEELSISPNGPRNDSDLESNNEVNGQTEKPVDIEEIFFTPDPGLAHQEIIAPESPPPPVSQVTPPSPNHFGTTTAFPVANGILNKHTVHHVTFSPNDVPTNEDDDEHHSNHLTIYNHNNNNNNNNNIVKETATTVQLPLLRISNGINISLHHSDTEDEDDEVTKRLRSAFNLHLQHQHLQQQQQEQEQHIQLPPQSHHNESPSSSIPPTGLLNMNNNNDNEFNFSDCNIQVNLRNSSVKPATALINKISTLAASNNLTSGGGGGSVRNPPPPLNSTHPQYFHTYQPHESSSEDDESVWYEYGCV</sequence>
<reference evidence="7 8" key="1">
    <citation type="journal article" date="2016" name="Genome Biol. Evol.">
        <title>Gene Family Evolution Reflects Adaptation to Soil Environmental Stressors in the Genome of the Collembolan Orchesella cincta.</title>
        <authorList>
            <person name="Faddeeva-Vakhrusheva A."/>
            <person name="Derks M.F."/>
            <person name="Anvar S.Y."/>
            <person name="Agamennone V."/>
            <person name="Suring W."/>
            <person name="Smit S."/>
            <person name="van Straalen N.M."/>
            <person name="Roelofs D."/>
        </authorList>
    </citation>
    <scope>NUCLEOTIDE SEQUENCE [LARGE SCALE GENOMIC DNA]</scope>
    <source>
        <tissue evidence="7">Mixed pool</tissue>
    </source>
</reference>
<dbReference type="Gene3D" id="1.10.418.10">
    <property type="entry name" value="Calponin-like domain"/>
    <property type="match status" value="1"/>
</dbReference>
<feature type="coiled-coil region" evidence="4">
    <location>
        <begin position="278"/>
        <end position="384"/>
    </location>
</feature>
<evidence type="ECO:0000313" key="7">
    <source>
        <dbReference type="EMBL" id="ODM99219.1"/>
    </source>
</evidence>
<keyword evidence="3 4" id="KW-0175">Coiled coil</keyword>
<feature type="domain" description="HOOK N-terminal" evidence="6">
    <location>
        <begin position="94"/>
        <end position="185"/>
    </location>
</feature>
<dbReference type="GO" id="GO:0008017">
    <property type="term" value="F:microtubule binding"/>
    <property type="evidence" value="ECO:0007669"/>
    <property type="project" value="TreeGrafter"/>
</dbReference>
<evidence type="ECO:0000256" key="2">
    <source>
        <dbReference type="ARBA" id="ARBA00022490"/>
    </source>
</evidence>
<evidence type="ECO:0000259" key="6">
    <source>
        <dbReference type="Pfam" id="PF19047"/>
    </source>
</evidence>
<dbReference type="GO" id="GO:0051959">
    <property type="term" value="F:dynein light intermediate chain binding"/>
    <property type="evidence" value="ECO:0007669"/>
    <property type="project" value="TreeGrafter"/>
</dbReference>
<dbReference type="InterPro" id="IPR043936">
    <property type="entry name" value="HOOK_N"/>
</dbReference>
<dbReference type="Pfam" id="PF19047">
    <property type="entry name" value="HOOK_N"/>
    <property type="match status" value="1"/>
</dbReference>
<dbReference type="SUPFAM" id="SSF116907">
    <property type="entry name" value="Hook domain"/>
    <property type="match status" value="1"/>
</dbReference>
<dbReference type="GO" id="GO:0005737">
    <property type="term" value="C:cytoplasm"/>
    <property type="evidence" value="ECO:0007669"/>
    <property type="project" value="UniProtKB-SubCell"/>
</dbReference>
<evidence type="ECO:0000256" key="5">
    <source>
        <dbReference type="SAM" id="MobiDB-lite"/>
    </source>
</evidence>
<dbReference type="GO" id="GO:0031122">
    <property type="term" value="P:cytoplasmic microtubule organization"/>
    <property type="evidence" value="ECO:0007669"/>
    <property type="project" value="TreeGrafter"/>
</dbReference>
<protein>
    <submittedName>
        <fullName evidence="7">Protein Daple</fullName>
    </submittedName>
</protein>
<feature type="region of interest" description="Disordered" evidence="5">
    <location>
        <begin position="597"/>
        <end position="663"/>
    </location>
</feature>
<comment type="caution">
    <text evidence="7">The sequence shown here is derived from an EMBL/GenBank/DDBJ whole genome shotgun (WGS) entry which is preliminary data.</text>
</comment>
<dbReference type="CDD" id="cd22223">
    <property type="entry name" value="HkD_HkRP"/>
    <property type="match status" value="1"/>
</dbReference>
<evidence type="ECO:0000313" key="8">
    <source>
        <dbReference type="Proteomes" id="UP000094527"/>
    </source>
</evidence>
<dbReference type="AlphaFoldDB" id="A0A1D2N1S1"/>
<feature type="compositionally biased region" description="Basic residues" evidence="5">
    <location>
        <begin position="597"/>
        <end position="610"/>
    </location>
</feature>
<dbReference type="OrthoDB" id="10254988at2759"/>